<evidence type="ECO:0000313" key="3">
    <source>
        <dbReference type="Proteomes" id="UP000003959"/>
    </source>
</evidence>
<organism evidence="2 3">
    <name type="scientific">Moorena producens 3L</name>
    <dbReference type="NCBI Taxonomy" id="489825"/>
    <lineage>
        <taxon>Bacteria</taxon>
        <taxon>Bacillati</taxon>
        <taxon>Cyanobacteriota</taxon>
        <taxon>Cyanophyceae</taxon>
        <taxon>Coleofasciculales</taxon>
        <taxon>Coleofasciculaceae</taxon>
        <taxon>Moorena</taxon>
    </lineage>
</organism>
<keyword evidence="3" id="KW-1185">Reference proteome</keyword>
<dbReference type="AlphaFoldDB" id="F4XWA9"/>
<gene>
    <name evidence="2" type="ORF">LYNGBM3L_43000</name>
</gene>
<name>F4XWA9_9CYAN</name>
<dbReference type="HOGENOM" id="CLU_3254202_0_0_3"/>
<proteinExistence type="predicted"/>
<sequence length="42" mass="5093">MKKPGLWIGMAIIICTYIWQHYVYVVNQERNEPIIKKQSDRE</sequence>
<keyword evidence="1" id="KW-1133">Transmembrane helix</keyword>
<evidence type="ECO:0000313" key="2">
    <source>
        <dbReference type="EMBL" id="EGJ31094.1"/>
    </source>
</evidence>
<keyword evidence="1" id="KW-0812">Transmembrane</keyword>
<dbReference type="EMBL" id="GL890942">
    <property type="protein sequence ID" value="EGJ31094.1"/>
    <property type="molecule type" value="Genomic_DNA"/>
</dbReference>
<accession>F4XWA9</accession>
<keyword evidence="1" id="KW-0472">Membrane</keyword>
<evidence type="ECO:0000256" key="1">
    <source>
        <dbReference type="SAM" id="Phobius"/>
    </source>
</evidence>
<reference evidence="3" key="1">
    <citation type="journal article" date="2011" name="Proc. Natl. Acad. Sci. U.S.A.">
        <title>Genomic insights into the physiology and ecology of the marine filamentous cyanobacterium Lyngbya majuscula.</title>
        <authorList>
            <person name="Jones A.C."/>
            <person name="Monroe E.A."/>
            <person name="Podell S."/>
            <person name="Hess W.R."/>
            <person name="Klages S."/>
            <person name="Esquenazi E."/>
            <person name="Niessen S."/>
            <person name="Hoover H."/>
            <person name="Rothmann M."/>
            <person name="Lasken R.S."/>
            <person name="Yates J.R.III."/>
            <person name="Reinhardt R."/>
            <person name="Kube M."/>
            <person name="Burkart M.D."/>
            <person name="Allen E.E."/>
            <person name="Dorrestein P.C."/>
            <person name="Gerwick W.H."/>
            <person name="Gerwick L."/>
        </authorList>
    </citation>
    <scope>NUCLEOTIDE SEQUENCE [LARGE SCALE GENOMIC DNA]</scope>
    <source>
        <strain evidence="3">3L</strain>
    </source>
</reference>
<protein>
    <submittedName>
        <fullName evidence="2">Uncharacterized protein</fullName>
    </submittedName>
</protein>
<feature type="transmembrane region" description="Helical" evidence="1">
    <location>
        <begin position="6"/>
        <end position="27"/>
    </location>
</feature>
<dbReference type="Proteomes" id="UP000003959">
    <property type="component" value="Unassembled WGS sequence"/>
</dbReference>